<dbReference type="Proteomes" id="UP000501058">
    <property type="component" value="Chromosome"/>
</dbReference>
<dbReference type="EMBL" id="CP049865">
    <property type="protein sequence ID" value="QIK71937.1"/>
    <property type="molecule type" value="Genomic_DNA"/>
</dbReference>
<feature type="transmembrane region" description="Helical" evidence="1">
    <location>
        <begin position="20"/>
        <end position="37"/>
    </location>
</feature>
<protein>
    <submittedName>
        <fullName evidence="2">Uncharacterized protein</fullName>
    </submittedName>
</protein>
<name>A0A6G7Y5P2_9ACTN</name>
<dbReference type="KEGG" id="prv:G7070_06225"/>
<keyword evidence="1" id="KW-1133">Transmembrane helix</keyword>
<sequence>MSELLDTLVWLVNFPVSHGYAMVFIAGFSLLGLLMMARGAREPVDAASTPARRRRAAAAGVQRLVYRVLAVVVLGGGVVGLLSMLGLPVTHAYIHANGTPVPGQIEGDYVVFTTTEGVRHVQPMDFFSTPLYPDTDVWIPLDSPVTVRYLAAHPQAYVVDTTTLPER</sequence>
<feature type="transmembrane region" description="Helical" evidence="1">
    <location>
        <begin position="64"/>
        <end position="87"/>
    </location>
</feature>
<dbReference type="RefSeq" id="WP_166232810.1">
    <property type="nucleotide sequence ID" value="NZ_CP049865.1"/>
</dbReference>
<reference evidence="2 3" key="1">
    <citation type="submission" date="2020-03" db="EMBL/GenBank/DDBJ databases">
        <title>Propioniciclava sp. nov., isolated from Hydrophilus acuminatus.</title>
        <authorList>
            <person name="Hyun D.-W."/>
            <person name="Bae J.-W."/>
        </authorList>
    </citation>
    <scope>NUCLEOTIDE SEQUENCE [LARGE SCALE GENOMIC DNA]</scope>
    <source>
        <strain evidence="2 3">HDW11</strain>
    </source>
</reference>
<evidence type="ECO:0000313" key="2">
    <source>
        <dbReference type="EMBL" id="QIK71937.1"/>
    </source>
</evidence>
<keyword evidence="3" id="KW-1185">Reference proteome</keyword>
<evidence type="ECO:0000256" key="1">
    <source>
        <dbReference type="SAM" id="Phobius"/>
    </source>
</evidence>
<gene>
    <name evidence="2" type="ORF">G7070_06225</name>
</gene>
<accession>A0A6G7Y5P2</accession>
<dbReference type="AlphaFoldDB" id="A0A6G7Y5P2"/>
<proteinExistence type="predicted"/>
<evidence type="ECO:0000313" key="3">
    <source>
        <dbReference type="Proteomes" id="UP000501058"/>
    </source>
</evidence>
<keyword evidence="1" id="KW-0472">Membrane</keyword>
<organism evidence="2 3">
    <name type="scientific">Propioniciclava coleopterorum</name>
    <dbReference type="NCBI Taxonomy" id="2714937"/>
    <lineage>
        <taxon>Bacteria</taxon>
        <taxon>Bacillati</taxon>
        <taxon>Actinomycetota</taxon>
        <taxon>Actinomycetes</taxon>
        <taxon>Propionibacteriales</taxon>
        <taxon>Propionibacteriaceae</taxon>
        <taxon>Propioniciclava</taxon>
    </lineage>
</organism>
<keyword evidence="1" id="KW-0812">Transmembrane</keyword>